<keyword evidence="2" id="KW-0732">Signal</keyword>
<sequence>MKKLLVIVMAMLLIAAGCASLNESKAKDAEDTETVTGDETKEESPDTEASEETEDETSEQTNEDKKEQVDLQTLLEKVDMTATVNPEIEQVAFDFALKNGNDKAINLDFSSGQQYEILVKNENGEEVYRYSKGKSFTEAMVNEEIKPGKELAFKSEWNYKVDGKRVQPGNYTAEITVMPMKLNGQTIEAKPFQVEKSFEIPSEDQVFRNVKVEGENGQYTVTGEARVFEGSFMYNVEDGHRVLVPDTAVQTSQGAPNWGEFEFTVEISKDNLPSNGTLTLMMYEVSAKDGSVTNQKFVKLETFK</sequence>
<gene>
    <name evidence="5" type="ORF">QNI29_04875</name>
</gene>
<dbReference type="InterPro" id="IPR020481">
    <property type="entry name" value="Intracell_prot_inh_BsuPI"/>
</dbReference>
<feature type="compositionally biased region" description="Acidic residues" evidence="1">
    <location>
        <begin position="45"/>
        <end position="58"/>
    </location>
</feature>
<keyword evidence="6" id="KW-1185">Reference proteome</keyword>
<dbReference type="Pfam" id="PF12690">
    <property type="entry name" value="BsuPI"/>
    <property type="match status" value="1"/>
</dbReference>
<reference evidence="5 6" key="1">
    <citation type="submission" date="2023-05" db="EMBL/GenBank/DDBJ databases">
        <title>Comparative genomics reveals the evidence of polycyclic aromatic hydrocarbons degradation in moderately halophilic genus Pontibacillus.</title>
        <authorList>
            <person name="Yang H."/>
            <person name="Qian Z."/>
        </authorList>
    </citation>
    <scope>NUCLEOTIDE SEQUENCE [LARGE SCALE GENOMIC DNA]</scope>
    <source>
        <strain evidence="6">HN14</strain>
    </source>
</reference>
<name>A0ABY8UZ77_9BACI</name>
<dbReference type="PROSITE" id="PS51257">
    <property type="entry name" value="PROKAR_LIPOPROTEIN"/>
    <property type="match status" value="1"/>
</dbReference>
<organism evidence="5 6">
    <name type="scientific">Pontibacillus chungwhensis</name>
    <dbReference type="NCBI Taxonomy" id="265426"/>
    <lineage>
        <taxon>Bacteria</taxon>
        <taxon>Bacillati</taxon>
        <taxon>Bacillota</taxon>
        <taxon>Bacilli</taxon>
        <taxon>Bacillales</taxon>
        <taxon>Bacillaceae</taxon>
        <taxon>Pontibacillus</taxon>
    </lineage>
</organism>
<evidence type="ECO:0000313" key="6">
    <source>
        <dbReference type="Proteomes" id="UP001236652"/>
    </source>
</evidence>
<dbReference type="RefSeq" id="WP_231418434.1">
    <property type="nucleotide sequence ID" value="NZ_CP126446.1"/>
</dbReference>
<dbReference type="Proteomes" id="UP001236652">
    <property type="component" value="Chromosome"/>
</dbReference>
<evidence type="ECO:0008006" key="7">
    <source>
        <dbReference type="Google" id="ProtNLM"/>
    </source>
</evidence>
<evidence type="ECO:0000313" key="5">
    <source>
        <dbReference type="EMBL" id="WIF98991.1"/>
    </source>
</evidence>
<evidence type="ECO:0000256" key="2">
    <source>
        <dbReference type="SAM" id="SignalP"/>
    </source>
</evidence>
<feature type="domain" description="Intracellular proteinase inhibitor BsuPI" evidence="4">
    <location>
        <begin position="79"/>
        <end position="178"/>
    </location>
</feature>
<dbReference type="Gene3D" id="2.60.40.2360">
    <property type="entry name" value="Intracellular proteinase inhibitor BsuPI"/>
    <property type="match status" value="1"/>
</dbReference>
<accession>A0ABY8UZ77</accession>
<protein>
    <recommendedName>
        <fullName evidence="7">Immunoglobulin-like domain of spore germination</fullName>
    </recommendedName>
</protein>
<dbReference type="EMBL" id="CP126446">
    <property type="protein sequence ID" value="WIF98991.1"/>
    <property type="molecule type" value="Genomic_DNA"/>
</dbReference>
<evidence type="ECO:0000256" key="1">
    <source>
        <dbReference type="SAM" id="MobiDB-lite"/>
    </source>
</evidence>
<feature type="domain" description="Bacterial spore germination immunoglobulin-like" evidence="3">
    <location>
        <begin position="217"/>
        <end position="291"/>
    </location>
</feature>
<feature type="chain" id="PRO_5045151453" description="Immunoglobulin-like domain of spore germination" evidence="2">
    <location>
        <begin position="20"/>
        <end position="304"/>
    </location>
</feature>
<dbReference type="InterPro" id="IPR038144">
    <property type="entry name" value="IPI"/>
</dbReference>
<feature type="signal peptide" evidence="2">
    <location>
        <begin position="1"/>
        <end position="19"/>
    </location>
</feature>
<evidence type="ECO:0000259" key="3">
    <source>
        <dbReference type="Pfam" id="PF10648"/>
    </source>
</evidence>
<dbReference type="Pfam" id="PF10648">
    <property type="entry name" value="Gmad2"/>
    <property type="match status" value="1"/>
</dbReference>
<dbReference type="InterPro" id="IPR018911">
    <property type="entry name" value="Gmad2_Ig-like_dom"/>
</dbReference>
<feature type="region of interest" description="Disordered" evidence="1">
    <location>
        <begin position="23"/>
        <end position="68"/>
    </location>
</feature>
<evidence type="ECO:0000259" key="4">
    <source>
        <dbReference type="Pfam" id="PF12690"/>
    </source>
</evidence>
<proteinExistence type="predicted"/>